<feature type="compositionally biased region" description="Basic and acidic residues" evidence="1">
    <location>
        <begin position="159"/>
        <end position="173"/>
    </location>
</feature>
<evidence type="ECO:0000313" key="2">
    <source>
        <dbReference type="EMBL" id="GAU10390.1"/>
    </source>
</evidence>
<feature type="compositionally biased region" description="Polar residues" evidence="1">
    <location>
        <begin position="145"/>
        <end position="157"/>
    </location>
</feature>
<sequence length="173" mass="18931">QSSPSRSIDLTREKRVPEGVPGDGRPPKSARTDGGGSSIVGGHKLLPGRPVAEFVLPPVMGHECLLEEKTTVKLAPVDETILASMGPESIKNVVAESFVAVFKLLEVATFLNGRKCKYLRERDEARAHAKDFGEHLSVVEKELSSQTKTLEDSQAQVNKLEKDLKDAKEEEEK</sequence>
<feature type="region of interest" description="Disordered" evidence="1">
    <location>
        <begin position="1"/>
        <end position="42"/>
    </location>
</feature>
<dbReference type="AlphaFoldDB" id="A0A1B5Z8I2"/>
<proteinExistence type="predicted"/>
<name>A0A1B5Z8I2_TRISU</name>
<evidence type="ECO:0000313" key="3">
    <source>
        <dbReference type="Proteomes" id="UP000242715"/>
    </source>
</evidence>
<reference evidence="3" key="1">
    <citation type="journal article" date="2017" name="Front. Plant Sci.">
        <title>Climate Clever Clovers: New Paradigm to Reduce the Environmental Footprint of Ruminants by Breeding Low Methanogenic Forages Utilizing Haplotype Variation.</title>
        <authorList>
            <person name="Kaur P."/>
            <person name="Appels R."/>
            <person name="Bayer P.E."/>
            <person name="Keeble-Gagnere G."/>
            <person name="Wang J."/>
            <person name="Hirakawa H."/>
            <person name="Shirasawa K."/>
            <person name="Vercoe P."/>
            <person name="Stefanova K."/>
            <person name="Durmic Z."/>
            <person name="Nichols P."/>
            <person name="Revell C."/>
            <person name="Isobe S.N."/>
            <person name="Edwards D."/>
            <person name="Erskine W."/>
        </authorList>
    </citation>
    <scope>NUCLEOTIDE SEQUENCE [LARGE SCALE GENOMIC DNA]</scope>
    <source>
        <strain evidence="3">cv. Daliak</strain>
    </source>
</reference>
<comment type="caution">
    <text evidence="2">The sequence shown here is derived from an EMBL/GenBank/DDBJ whole genome shotgun (WGS) entry which is preliminary data.</text>
</comment>
<organism evidence="2 3">
    <name type="scientific">Trifolium subterraneum</name>
    <name type="common">Subterranean clover</name>
    <dbReference type="NCBI Taxonomy" id="3900"/>
    <lineage>
        <taxon>Eukaryota</taxon>
        <taxon>Viridiplantae</taxon>
        <taxon>Streptophyta</taxon>
        <taxon>Embryophyta</taxon>
        <taxon>Tracheophyta</taxon>
        <taxon>Spermatophyta</taxon>
        <taxon>Magnoliopsida</taxon>
        <taxon>eudicotyledons</taxon>
        <taxon>Gunneridae</taxon>
        <taxon>Pentapetalae</taxon>
        <taxon>rosids</taxon>
        <taxon>fabids</taxon>
        <taxon>Fabales</taxon>
        <taxon>Fabaceae</taxon>
        <taxon>Papilionoideae</taxon>
        <taxon>50 kb inversion clade</taxon>
        <taxon>NPAAA clade</taxon>
        <taxon>Hologalegina</taxon>
        <taxon>IRL clade</taxon>
        <taxon>Trifolieae</taxon>
        <taxon>Trifolium</taxon>
    </lineage>
</organism>
<gene>
    <name evidence="2" type="ORF">TSUD_423390</name>
</gene>
<accession>A0A1B5Z8I2</accession>
<feature type="non-terminal residue" evidence="2">
    <location>
        <position position="1"/>
    </location>
</feature>
<keyword evidence="3" id="KW-1185">Reference proteome</keyword>
<feature type="region of interest" description="Disordered" evidence="1">
    <location>
        <begin position="145"/>
        <end position="173"/>
    </location>
</feature>
<dbReference type="Proteomes" id="UP000242715">
    <property type="component" value="Unassembled WGS sequence"/>
</dbReference>
<dbReference type="EMBL" id="BCLP01048358">
    <property type="protein sequence ID" value="GAU10390.1"/>
    <property type="molecule type" value="Genomic_DNA"/>
</dbReference>
<protein>
    <submittedName>
        <fullName evidence="2">Uncharacterized protein</fullName>
    </submittedName>
</protein>
<evidence type="ECO:0000256" key="1">
    <source>
        <dbReference type="SAM" id="MobiDB-lite"/>
    </source>
</evidence>